<feature type="binding site" evidence="9">
    <location>
        <position position="269"/>
    </location>
    <ligand>
        <name>O2</name>
        <dbReference type="ChEBI" id="CHEBI:15379"/>
    </ligand>
</feature>
<dbReference type="GeneID" id="33557606"/>
<feature type="binding site" evidence="9">
    <location>
        <position position="185"/>
    </location>
    <ligand>
        <name>5-hydroxyisourate</name>
        <dbReference type="ChEBI" id="CHEBI:18072"/>
    </ligand>
</feature>
<evidence type="ECO:0000256" key="8">
    <source>
        <dbReference type="PIRSR" id="PIRSR000241-1"/>
    </source>
</evidence>
<dbReference type="FunCoup" id="A0A1Y1UR44">
    <property type="interactions" value="42"/>
</dbReference>
<evidence type="ECO:0000256" key="6">
    <source>
        <dbReference type="ARBA" id="ARBA00023140"/>
    </source>
</evidence>
<comment type="subcellular location">
    <subcellularLocation>
        <location evidence="1 7">Peroxisome</location>
    </subcellularLocation>
</comment>
<dbReference type="Pfam" id="PF01014">
    <property type="entry name" value="Uricase"/>
    <property type="match status" value="2"/>
</dbReference>
<dbReference type="Proteomes" id="UP000193218">
    <property type="component" value="Unassembled WGS sequence"/>
</dbReference>
<dbReference type="AlphaFoldDB" id="A0A1Y1UR44"/>
<feature type="binding site" evidence="9">
    <location>
        <position position="269"/>
    </location>
    <ligand>
        <name>urate</name>
        <dbReference type="ChEBI" id="CHEBI:17775"/>
    </ligand>
</feature>
<evidence type="ECO:0000313" key="11">
    <source>
        <dbReference type="EMBL" id="ORX40531.1"/>
    </source>
</evidence>
<feature type="binding site" evidence="9">
    <location>
        <position position="269"/>
    </location>
    <ligand>
        <name>5-hydroxyisourate</name>
        <dbReference type="ChEBI" id="CHEBI:18072"/>
    </ligand>
</feature>
<feature type="binding site" evidence="9">
    <location>
        <position position="60"/>
    </location>
    <ligand>
        <name>urate</name>
        <dbReference type="ChEBI" id="CHEBI:17775"/>
    </ligand>
</feature>
<evidence type="ECO:0000256" key="9">
    <source>
        <dbReference type="PIRSR" id="PIRSR000241-2"/>
    </source>
</evidence>
<dbReference type="RefSeq" id="XP_021874210.1">
    <property type="nucleotide sequence ID" value="XM_022015797.1"/>
</dbReference>
<feature type="binding site" evidence="9">
    <location>
        <position position="242"/>
    </location>
    <ligand>
        <name>urate</name>
        <dbReference type="ChEBI" id="CHEBI:17775"/>
    </ligand>
</feature>
<feature type="binding site" evidence="9">
    <location>
        <position position="168"/>
    </location>
    <ligand>
        <name>urate</name>
        <dbReference type="ChEBI" id="CHEBI:17775"/>
    </ligand>
</feature>
<reference evidence="11 12" key="1">
    <citation type="submission" date="2017-03" db="EMBL/GenBank/DDBJ databases">
        <title>Widespread Adenine N6-methylation of Active Genes in Fungi.</title>
        <authorList>
            <consortium name="DOE Joint Genome Institute"/>
            <person name="Mondo S.J."/>
            <person name="Dannebaum R.O."/>
            <person name="Kuo R.C."/>
            <person name="Louie K.B."/>
            <person name="Bewick A.J."/>
            <person name="Labutti K."/>
            <person name="Haridas S."/>
            <person name="Kuo A."/>
            <person name="Salamov A."/>
            <person name="Ahrendt S.R."/>
            <person name="Lau R."/>
            <person name="Bowen B.P."/>
            <person name="Lipzen A."/>
            <person name="Sullivan W."/>
            <person name="Andreopoulos W.B."/>
            <person name="Clum A."/>
            <person name="Lindquist E."/>
            <person name="Daum C."/>
            <person name="Northen T.R."/>
            <person name="Ramamoorthy G."/>
            <person name="Schmitz R.J."/>
            <person name="Gryganskyi A."/>
            <person name="Culley D."/>
            <person name="Magnuson J."/>
            <person name="James T.Y."/>
            <person name="O'Malley M.A."/>
            <person name="Stajich J.E."/>
            <person name="Spatafora J.W."/>
            <person name="Visel A."/>
            <person name="Grigoriev I.V."/>
        </authorList>
    </citation>
    <scope>NUCLEOTIDE SEQUENCE [LARGE SCALE GENOMIC DNA]</scope>
    <source>
        <strain evidence="11 12">NRRL Y-17943</strain>
    </source>
</reference>
<feature type="binding site" evidence="9">
    <location>
        <position position="60"/>
    </location>
    <ligand>
        <name>5-hydroxyisourate</name>
        <dbReference type="ChEBI" id="CHEBI:18072"/>
    </ligand>
</feature>
<feature type="binding site" evidence="9">
    <location>
        <position position="242"/>
    </location>
    <ligand>
        <name>5-hydroxyisourate</name>
        <dbReference type="ChEBI" id="CHEBI:18072"/>
    </ligand>
</feature>
<feature type="active site" description="Charge relay system" evidence="8">
    <location>
        <position position="15"/>
    </location>
</feature>
<dbReference type="PANTHER" id="PTHR42874:SF1">
    <property type="entry name" value="URICASE"/>
    <property type="match status" value="1"/>
</dbReference>
<evidence type="ECO:0000313" key="12">
    <source>
        <dbReference type="Proteomes" id="UP000193218"/>
    </source>
</evidence>
<evidence type="ECO:0000256" key="3">
    <source>
        <dbReference type="ARBA" id="ARBA00009760"/>
    </source>
</evidence>
<dbReference type="UniPathway" id="UPA00394">
    <property type="reaction ID" value="UER00650"/>
</dbReference>
<sequence>MSEQPGFLSAARYGKDLVKVCRVVREDEKHHVVEYVVKVMLEGDIETSYTKADNASVVATDTMKNTVNVFAKTSRHVLDPTLFALHLALHFVTKYAHIHKAFIDVTSLRWSRIEVNGQPHKWSFVRDGDEKQTSEVAVDATAGKDHLKASVKAGLKDLLVLKTGGSAFEKFHRDEFTTLAEVKDRLFSTMVALSYTVDLPPNVSLSIDNLPEIGKDIGFTKIAQLVRQNTLEVFAEDESASVQATMYNTAQKVLSSCPAISEISYSYPNKHYIPVNLSAFGLENGLGYEGGAEVFHPTADPSGLITATVSRHR</sequence>
<comment type="function">
    <text evidence="7 10">Catalyzes the oxidation of uric acid to 5-hydroxyisourate, which is further processed to form (S)-allantoin.</text>
</comment>
<dbReference type="InterPro" id="IPR002042">
    <property type="entry name" value="Uricase"/>
</dbReference>
<dbReference type="PIRSF" id="PIRSF000241">
    <property type="entry name" value="Urate_oxidase"/>
    <property type="match status" value="1"/>
</dbReference>
<evidence type="ECO:0000256" key="1">
    <source>
        <dbReference type="ARBA" id="ARBA00004275"/>
    </source>
</evidence>
<dbReference type="NCBIfam" id="TIGR03383">
    <property type="entry name" value="urate_oxi"/>
    <property type="match status" value="1"/>
</dbReference>
<keyword evidence="12" id="KW-1185">Reference proteome</keyword>
<feature type="binding site" evidence="9">
    <location>
        <position position="60"/>
    </location>
    <ligand>
        <name>O2</name>
        <dbReference type="ChEBI" id="CHEBI:15379"/>
    </ligand>
</feature>
<name>A0A1Y1UR44_9TREE</name>
<gene>
    <name evidence="11" type="ORF">BD324DRAFT_6254</name>
</gene>
<keyword evidence="4 7" id="KW-0659">Purine metabolism</keyword>
<dbReference type="STRING" id="4999.A0A1Y1UR44"/>
<comment type="caution">
    <text evidence="11">The sequence shown here is derived from an EMBL/GenBank/DDBJ whole genome shotgun (WGS) entry which is preliminary data.</text>
</comment>
<evidence type="ECO:0000256" key="10">
    <source>
        <dbReference type="RuleBase" id="RU004455"/>
    </source>
</evidence>
<feature type="binding site" evidence="9">
    <location>
        <position position="168"/>
    </location>
    <ligand>
        <name>5-hydroxyisourate</name>
        <dbReference type="ChEBI" id="CHEBI:18072"/>
    </ligand>
</feature>
<feature type="binding site" evidence="9">
    <location>
        <position position="185"/>
    </location>
    <ligand>
        <name>urate</name>
        <dbReference type="ChEBI" id="CHEBI:17775"/>
    </ligand>
</feature>
<dbReference type="OrthoDB" id="9992118at2759"/>
<dbReference type="GO" id="GO:0005777">
    <property type="term" value="C:peroxisome"/>
    <property type="evidence" value="ECO:0007669"/>
    <property type="project" value="UniProtKB-SubCell"/>
</dbReference>
<feature type="binding site" evidence="9">
    <location>
        <position position="243"/>
    </location>
    <ligand>
        <name>5-hydroxyisourate</name>
        <dbReference type="ChEBI" id="CHEBI:18072"/>
    </ligand>
</feature>
<keyword evidence="6 7" id="KW-0576">Peroxisome</keyword>
<dbReference type="Gene3D" id="3.10.270.10">
    <property type="entry name" value="Urate Oxidase"/>
    <property type="match status" value="1"/>
</dbReference>
<keyword evidence="5 7" id="KW-0560">Oxidoreductase</keyword>
<evidence type="ECO:0000256" key="4">
    <source>
        <dbReference type="ARBA" id="ARBA00022631"/>
    </source>
</evidence>
<organism evidence="11 12">
    <name type="scientific">Kockovaella imperatae</name>
    <dbReference type="NCBI Taxonomy" id="4999"/>
    <lineage>
        <taxon>Eukaryota</taxon>
        <taxon>Fungi</taxon>
        <taxon>Dikarya</taxon>
        <taxon>Basidiomycota</taxon>
        <taxon>Agaricomycotina</taxon>
        <taxon>Tremellomycetes</taxon>
        <taxon>Tremellales</taxon>
        <taxon>Cuniculitremaceae</taxon>
        <taxon>Kockovaella</taxon>
    </lineage>
</organism>
<protein>
    <recommendedName>
        <fullName evidence="7 10">Uricase</fullName>
        <ecNumber evidence="7 10">1.7.3.3</ecNumber>
    </recommendedName>
    <alternativeName>
        <fullName evidence="7">Urate oxidase</fullName>
    </alternativeName>
</protein>
<dbReference type="EC" id="1.7.3.3" evidence="7 10"/>
<feature type="active site" description="Charge relay system" evidence="8">
    <location>
        <position position="60"/>
    </location>
</feature>
<dbReference type="InParanoid" id="A0A1Y1UR44"/>
<dbReference type="FunFam" id="3.10.270.10:FF:000001">
    <property type="entry name" value="Uricase"/>
    <property type="match status" value="1"/>
</dbReference>
<feature type="active site" description="Charge relay system" evidence="8">
    <location>
        <position position="271"/>
    </location>
</feature>
<dbReference type="GO" id="GO:0004846">
    <property type="term" value="F:urate oxidase activity"/>
    <property type="evidence" value="ECO:0007669"/>
    <property type="project" value="UniProtKB-EC"/>
</dbReference>
<feature type="binding site" evidence="9">
    <location>
        <position position="61"/>
    </location>
    <ligand>
        <name>urate</name>
        <dbReference type="ChEBI" id="CHEBI:17775"/>
    </ligand>
</feature>
<evidence type="ECO:0000256" key="7">
    <source>
        <dbReference type="PIRNR" id="PIRNR000241"/>
    </source>
</evidence>
<feature type="binding site" evidence="9">
    <location>
        <position position="243"/>
    </location>
    <ligand>
        <name>urate</name>
        <dbReference type="ChEBI" id="CHEBI:17775"/>
    </ligand>
</feature>
<dbReference type="SUPFAM" id="SSF55620">
    <property type="entry name" value="Tetrahydrobiopterin biosynthesis enzymes-like"/>
    <property type="match status" value="2"/>
</dbReference>
<comment type="similarity">
    <text evidence="3 7 10">Belongs to the uricase family.</text>
</comment>
<evidence type="ECO:0000256" key="5">
    <source>
        <dbReference type="ARBA" id="ARBA00023002"/>
    </source>
</evidence>
<dbReference type="EMBL" id="NBSH01000001">
    <property type="protein sequence ID" value="ORX40531.1"/>
    <property type="molecule type" value="Genomic_DNA"/>
</dbReference>
<comment type="pathway">
    <text evidence="2 7">Purine metabolism; urate degradation; (S)-allantoin from urate: step 1/3.</text>
</comment>
<dbReference type="PRINTS" id="PR00093">
    <property type="entry name" value="URICASE"/>
</dbReference>
<dbReference type="GO" id="GO:0019628">
    <property type="term" value="P:urate catabolic process"/>
    <property type="evidence" value="ECO:0007669"/>
    <property type="project" value="UniProtKB-UniPathway"/>
</dbReference>
<dbReference type="PANTHER" id="PTHR42874">
    <property type="entry name" value="URICASE"/>
    <property type="match status" value="1"/>
</dbReference>
<proteinExistence type="inferred from homology"/>
<accession>A0A1Y1UR44</accession>
<evidence type="ECO:0000256" key="2">
    <source>
        <dbReference type="ARBA" id="ARBA00004831"/>
    </source>
</evidence>
<comment type="catalytic activity">
    <reaction evidence="7 10">
        <text>urate + O2 + H2O = 5-hydroxyisourate + H2O2</text>
        <dbReference type="Rhea" id="RHEA:21368"/>
        <dbReference type="ChEBI" id="CHEBI:15377"/>
        <dbReference type="ChEBI" id="CHEBI:15379"/>
        <dbReference type="ChEBI" id="CHEBI:16240"/>
        <dbReference type="ChEBI" id="CHEBI:17775"/>
        <dbReference type="ChEBI" id="CHEBI:18072"/>
        <dbReference type="EC" id="1.7.3.3"/>
    </reaction>
</comment>
<dbReference type="GO" id="GO:0006145">
    <property type="term" value="P:purine nucleobase catabolic process"/>
    <property type="evidence" value="ECO:0007669"/>
    <property type="project" value="TreeGrafter"/>
</dbReference>
<feature type="binding site" evidence="9">
    <location>
        <position position="61"/>
    </location>
    <ligand>
        <name>5-hydroxyisourate</name>
        <dbReference type="ChEBI" id="CHEBI:18072"/>
    </ligand>
</feature>